<dbReference type="InterPro" id="IPR001806">
    <property type="entry name" value="Small_GTPase"/>
</dbReference>
<reference evidence="3" key="1">
    <citation type="submission" date="2021-03" db="EMBL/GenBank/DDBJ databases">
        <authorList>
            <person name="Li Z."/>
            <person name="Yang C."/>
        </authorList>
    </citation>
    <scope>NUCLEOTIDE SEQUENCE</scope>
    <source>
        <strain evidence="3">Dzin_1.0</strain>
        <tissue evidence="3">Leaf</tissue>
    </source>
</reference>
<dbReference type="NCBIfam" id="TIGR00231">
    <property type="entry name" value="small_GTP"/>
    <property type="match status" value="1"/>
</dbReference>
<dbReference type="FunFam" id="3.40.50.300:FF:001447">
    <property type="entry name" value="Ras-related protein Rab-1B"/>
    <property type="match status" value="1"/>
</dbReference>
<dbReference type="PANTHER" id="PTHR46672:SF4">
    <property type="entry name" value="OS08G0495500 PROTEIN"/>
    <property type="match status" value="1"/>
</dbReference>
<evidence type="ECO:0000313" key="3">
    <source>
        <dbReference type="EMBL" id="KAJ0986943.1"/>
    </source>
</evidence>
<dbReference type="GO" id="GO:0005525">
    <property type="term" value="F:GTP binding"/>
    <property type="evidence" value="ECO:0007669"/>
    <property type="project" value="InterPro"/>
</dbReference>
<dbReference type="SMART" id="SM00173">
    <property type="entry name" value="RAS"/>
    <property type="match status" value="1"/>
</dbReference>
<dbReference type="PROSITE" id="PS51419">
    <property type="entry name" value="RAB"/>
    <property type="match status" value="1"/>
</dbReference>
<dbReference type="InterPro" id="IPR011333">
    <property type="entry name" value="SKP1/BTB/POZ_sf"/>
</dbReference>
<dbReference type="InterPro" id="IPR027417">
    <property type="entry name" value="P-loop_NTPase"/>
</dbReference>
<evidence type="ECO:0000259" key="2">
    <source>
        <dbReference type="PROSITE" id="PS50097"/>
    </source>
</evidence>
<dbReference type="PRINTS" id="PR00449">
    <property type="entry name" value="RASTRNSFRMNG"/>
</dbReference>
<dbReference type="PROSITE" id="PS50097">
    <property type="entry name" value="BTB"/>
    <property type="match status" value="1"/>
</dbReference>
<dbReference type="InterPro" id="IPR044714">
    <property type="entry name" value="AtSIBP1-like"/>
</dbReference>
<dbReference type="InterPro" id="IPR005225">
    <property type="entry name" value="Small_GTP-bd"/>
</dbReference>
<accession>A0A9D5HS26</accession>
<feature type="domain" description="BTB" evidence="2">
    <location>
        <begin position="168"/>
        <end position="229"/>
    </location>
</feature>
<dbReference type="Gene3D" id="3.40.50.300">
    <property type="entry name" value="P-loop containing nucleotide triphosphate hydrolases"/>
    <property type="match status" value="1"/>
</dbReference>
<comment type="pathway">
    <text evidence="1">Protein modification; protein ubiquitination.</text>
</comment>
<dbReference type="SMART" id="SM00175">
    <property type="entry name" value="RAB"/>
    <property type="match status" value="1"/>
</dbReference>
<dbReference type="InterPro" id="IPR000210">
    <property type="entry name" value="BTB/POZ_dom"/>
</dbReference>
<dbReference type="SUPFAM" id="SSF52540">
    <property type="entry name" value="P-loop containing nucleoside triphosphate hydrolases"/>
    <property type="match status" value="1"/>
</dbReference>
<protein>
    <recommendedName>
        <fullName evidence="2">BTB domain-containing protein</fullName>
    </recommendedName>
</protein>
<sequence length="330" mass="37486">MLSLLSDKYLPNSLHLYGTNQIKLLSTVVNMDGVPMGLDIFDVASQFNKAITRSYLKWSTCSMLIYDITRRETFKSIRTWLEDARQHLGQHTEILLIGNKCDMEKIRAVSYSEGEDFAKKNGLMFMETSVKDDYNVEKALRTMHHLEKHASEGTLSSLARMLSDGIHTDITINTGDGSIGAHRAVLASRSPVFENMFSHNLKEKELSTVEISDMSIDELRAMLGFIYADLSPQEFLNHRLALIRAANKYDISDIKEACVKSLMEDIDSGNVFELLETAQLYNLSGLKDQCIQFLVKSDAIHDDQLNAFIQSADREFIEDVFRNILAIKRR</sequence>
<dbReference type="EMBL" id="JAGGNH010000001">
    <property type="protein sequence ID" value="KAJ0986943.1"/>
    <property type="molecule type" value="Genomic_DNA"/>
</dbReference>
<dbReference type="SMART" id="SM00225">
    <property type="entry name" value="BTB"/>
    <property type="match status" value="1"/>
</dbReference>
<dbReference type="Proteomes" id="UP001085076">
    <property type="component" value="Miscellaneous, Linkage group lg01"/>
</dbReference>
<evidence type="ECO:0000256" key="1">
    <source>
        <dbReference type="ARBA" id="ARBA00004906"/>
    </source>
</evidence>
<dbReference type="OrthoDB" id="6359816at2759"/>
<dbReference type="GO" id="GO:0003924">
    <property type="term" value="F:GTPase activity"/>
    <property type="evidence" value="ECO:0007669"/>
    <property type="project" value="InterPro"/>
</dbReference>
<gene>
    <name evidence="3" type="ORF">J5N97_005299</name>
</gene>
<dbReference type="PROSITE" id="PS51421">
    <property type="entry name" value="RAS"/>
    <property type="match status" value="1"/>
</dbReference>
<keyword evidence="4" id="KW-1185">Reference proteome</keyword>
<dbReference type="SUPFAM" id="SSF54695">
    <property type="entry name" value="POZ domain"/>
    <property type="match status" value="1"/>
</dbReference>
<dbReference type="AlphaFoldDB" id="A0A9D5HS26"/>
<comment type="caution">
    <text evidence="3">The sequence shown here is derived from an EMBL/GenBank/DDBJ whole genome shotgun (WGS) entry which is preliminary data.</text>
</comment>
<dbReference type="PANTHER" id="PTHR46672">
    <property type="entry name" value="OS08G0495500 PROTEIN-RELATED"/>
    <property type="match status" value="1"/>
</dbReference>
<dbReference type="CDD" id="cd18186">
    <property type="entry name" value="BTB_POZ_ZBTB_KLHL-like"/>
    <property type="match status" value="1"/>
</dbReference>
<evidence type="ECO:0000313" key="4">
    <source>
        <dbReference type="Proteomes" id="UP001085076"/>
    </source>
</evidence>
<reference evidence="3" key="2">
    <citation type="journal article" date="2022" name="Hortic Res">
        <title>The genome of Dioscorea zingiberensis sheds light on the biosynthesis, origin and evolution of the medicinally important diosgenin saponins.</title>
        <authorList>
            <person name="Li Y."/>
            <person name="Tan C."/>
            <person name="Li Z."/>
            <person name="Guo J."/>
            <person name="Li S."/>
            <person name="Chen X."/>
            <person name="Wang C."/>
            <person name="Dai X."/>
            <person name="Yang H."/>
            <person name="Song W."/>
            <person name="Hou L."/>
            <person name="Xu J."/>
            <person name="Tong Z."/>
            <person name="Xu A."/>
            <person name="Yuan X."/>
            <person name="Wang W."/>
            <person name="Yang Q."/>
            <person name="Chen L."/>
            <person name="Sun Z."/>
            <person name="Wang K."/>
            <person name="Pan B."/>
            <person name="Chen J."/>
            <person name="Bao Y."/>
            <person name="Liu F."/>
            <person name="Qi X."/>
            <person name="Gang D.R."/>
            <person name="Wen J."/>
            <person name="Li J."/>
        </authorList>
    </citation>
    <scope>NUCLEOTIDE SEQUENCE</scope>
    <source>
        <strain evidence="3">Dzin_1.0</strain>
    </source>
</reference>
<organism evidence="3 4">
    <name type="scientific">Dioscorea zingiberensis</name>
    <dbReference type="NCBI Taxonomy" id="325984"/>
    <lineage>
        <taxon>Eukaryota</taxon>
        <taxon>Viridiplantae</taxon>
        <taxon>Streptophyta</taxon>
        <taxon>Embryophyta</taxon>
        <taxon>Tracheophyta</taxon>
        <taxon>Spermatophyta</taxon>
        <taxon>Magnoliopsida</taxon>
        <taxon>Liliopsida</taxon>
        <taxon>Dioscoreales</taxon>
        <taxon>Dioscoreaceae</taxon>
        <taxon>Dioscorea</taxon>
    </lineage>
</organism>
<dbReference type="Pfam" id="PF00071">
    <property type="entry name" value="Ras"/>
    <property type="match status" value="1"/>
</dbReference>
<proteinExistence type="predicted"/>
<name>A0A9D5HS26_9LILI</name>
<dbReference type="Gene3D" id="3.30.710.10">
    <property type="entry name" value="Potassium Channel Kv1.1, Chain A"/>
    <property type="match status" value="1"/>
</dbReference>
<dbReference type="Pfam" id="PF00651">
    <property type="entry name" value="BTB"/>
    <property type="match status" value="1"/>
</dbReference>